<accession>A0ABY7TRW8</accession>
<gene>
    <name evidence="4" type="ORF">PQ455_20465</name>
</gene>
<feature type="compositionally biased region" description="Acidic residues" evidence="1">
    <location>
        <begin position="1273"/>
        <end position="1293"/>
    </location>
</feature>
<reference evidence="4 5" key="1">
    <citation type="submission" date="2023-02" db="EMBL/GenBank/DDBJ databases">
        <title>Genome sequence of Sphingomonas naphthae.</title>
        <authorList>
            <person name="Kim S."/>
            <person name="Heo J."/>
            <person name="Kwon S.-W."/>
        </authorList>
    </citation>
    <scope>NUCLEOTIDE SEQUENCE [LARGE SCALE GENOMIC DNA]</scope>
    <source>
        <strain evidence="4 5">KACC 18716</strain>
        <plasmid evidence="4 5">unnamed2</plasmid>
    </source>
</reference>
<dbReference type="Proteomes" id="UP001220395">
    <property type="component" value="Plasmid unnamed2"/>
</dbReference>
<keyword evidence="4" id="KW-0614">Plasmid</keyword>
<evidence type="ECO:0000256" key="1">
    <source>
        <dbReference type="SAM" id="MobiDB-lite"/>
    </source>
</evidence>
<feature type="domain" description="Sacsin/Nov" evidence="3">
    <location>
        <begin position="19"/>
        <end position="135"/>
    </location>
</feature>
<dbReference type="SUPFAM" id="SSF55874">
    <property type="entry name" value="ATPase domain of HSP90 chaperone/DNA topoisomerase II/histidine kinase"/>
    <property type="match status" value="1"/>
</dbReference>
<organism evidence="4 5">
    <name type="scientific">Sphingomonas naphthae</name>
    <dbReference type="NCBI Taxonomy" id="1813468"/>
    <lineage>
        <taxon>Bacteria</taxon>
        <taxon>Pseudomonadati</taxon>
        <taxon>Pseudomonadota</taxon>
        <taxon>Alphaproteobacteria</taxon>
        <taxon>Sphingomonadales</taxon>
        <taxon>Sphingomonadaceae</taxon>
        <taxon>Sphingomonas</taxon>
    </lineage>
</organism>
<dbReference type="Pfam" id="PF25794">
    <property type="entry name" value="SACS"/>
    <property type="match status" value="1"/>
</dbReference>
<evidence type="ECO:0000313" key="4">
    <source>
        <dbReference type="EMBL" id="WCT75756.1"/>
    </source>
</evidence>
<dbReference type="EMBL" id="CP117413">
    <property type="protein sequence ID" value="WCT75756.1"/>
    <property type="molecule type" value="Genomic_DNA"/>
</dbReference>
<dbReference type="RefSeq" id="WP_273691978.1">
    <property type="nucleotide sequence ID" value="NZ_CP117413.1"/>
</dbReference>
<evidence type="ECO:0000313" key="5">
    <source>
        <dbReference type="Proteomes" id="UP001220395"/>
    </source>
</evidence>
<feature type="compositionally biased region" description="Basic and acidic residues" evidence="1">
    <location>
        <begin position="1298"/>
        <end position="1309"/>
    </location>
</feature>
<dbReference type="Pfam" id="PF13020">
    <property type="entry name" value="NOV_C"/>
    <property type="match status" value="1"/>
</dbReference>
<dbReference type="InterPro" id="IPR058210">
    <property type="entry name" value="SACS/Nov_dom"/>
</dbReference>
<dbReference type="PANTHER" id="PTHR15600">
    <property type="entry name" value="SACSIN"/>
    <property type="match status" value="1"/>
</dbReference>
<sequence>MKSDNPIEQRYEADLLGNIQQALAGLQGFEVMALELIQNADDAGAAEMRFDVRRGGLHVWNSAKFSSCGLSEHVCPMIETDGRPCNFHAISKMGSRNKISVGSQIGRFGIGFVSVYQITDGPTVRSLDLEMRLDPLRGRSPARKVAPVVGTEFDLPWADRPSPTRAGLRASPTPADVVDIMVERLRFALEGGLIFLRNLTHVELLIEGALDQAITIRRRDNHLVIRREPDGRETQWRIITADAQGLVDERDLRGRFAMLSELDRDTKVSIAIPLSDDRVDGLVYAFLPTEQPTRLPFHVNADFFPRPDRRSIVLGGEQHDRHWNEAMLQTAATAVAEDFGELTGLLGARRLWALIGAAHAIREDQAFGCFWAAFSEAAALHECAWTVGEQWASIASTLLAPSVLGASELIALEAVGIGIMHPDLRSSWSALQALGSKSLMLSSVVAGLEAYAAAGSDWDADHRQDLWSAVGKMLAALPKPLAMQSLQTRLKAVPFLSDDRGQPASGSRLRILPQGVDRARIGTLAPGVAIVDQRVLSVPLVAALVPTLDLAEVARALASVIATQDDAARIIGETDDEVRDFYATLVALPRRPTDTVALAALTQVPILRTHETFAAPARALLPGGFVDPVGHLSVVEAALMGPAMREFAETALEVRVLSFGEFIRRHLSDLVAADPTRDQYRALMREIAGHWHELASAGALDLLRRAAFIRTRDGGFAEPGDCYFRTAELETLLGEDQSRWVEDDWIPRDSLPVLQDLFETHLGMPRRASINHVVARMDHLVSFDLSERTSRAVNSVARHLIDRMRTLSQADRISLQRLRTLAWIPALLDGEPTGTWHLPGAVHRPFQAAGFASQARVADLPVFRRTAAGQALPDFLTLIGMPDLPPLDVVVAHLEHCMATGRQVSDVTYQILSTGLDRPEAAAIERLRGRPFIWAPALKTFLDADHVFWEAPPFRAHWHPASTLMMQRAALYRELDVVDVPEVRHYALLACELAQRAERSAADLAVHQACLAYLANALDAGDVGADDAIAELHDTSSLISLEGDPVDPADAIWCDADWLAAPFAGALDHALVATPPCRPATAARLFRALRSDRLSRIARLVLGAEPDRTPCKAADGLLAERGDLLLWLTGDAKTRVRLFAELAQLTVQTSSSLQVLAELPESTPPARSAPSVAPAFYEAATATLHVAVGQQAELDWSSAFRALFSHLDMLATEADARHLPITALMIMTSPSRASAEHVLRTAGFAPPADHNLDGLEGTPGFDAFEDVLSPDEIDANGEAADGDDDAVTEEEQDASSNETERNEGATHDDADQEQPAQGDDWDDDEPFRSKKATGDFGKGSERSTSDPSAVQSGIGQPGWTGGGGGGSGTGGGAGGGRAPHAGLGTQSSGGVSPGGASTQAGGEPRERQTRRSRLLAYVATSAHAASLEQSTPSERERVELAQVDVAAIEAVLRYERAKGREPEEQAHNNPGFDIRSMSAGGVVARLIEVKGLTSDWTERGVRLSSVQFAMAREHPEAFWIYVVENARDPDRQVVHAIANPFAKVTEYWFDHGWRDVREESASARELRLRAGERIRHSHYGMGVIERVELRTVPQYVTIRFRIDGLKRLPFNSLLTFPT</sequence>
<dbReference type="InterPro" id="IPR024975">
    <property type="entry name" value="NOV_C"/>
</dbReference>
<dbReference type="InterPro" id="IPR036890">
    <property type="entry name" value="HATPase_C_sf"/>
</dbReference>
<feature type="compositionally biased region" description="Polar residues" evidence="1">
    <location>
        <begin position="1386"/>
        <end position="1400"/>
    </location>
</feature>
<dbReference type="InterPro" id="IPR052972">
    <property type="entry name" value="Sacsin_chaperone_reg"/>
</dbReference>
<protein>
    <submittedName>
        <fullName evidence="4">DUF3883 domain-containing protein</fullName>
    </submittedName>
</protein>
<feature type="domain" description="Protein NO VEIN C-terminal" evidence="2">
    <location>
        <begin position="1446"/>
        <end position="1529"/>
    </location>
</feature>
<name>A0ABY7TRW8_9SPHN</name>
<feature type="compositionally biased region" description="Gly residues" evidence="1">
    <location>
        <begin position="1355"/>
        <end position="1377"/>
    </location>
</feature>
<geneLocation type="plasmid" evidence="4 5">
    <name>unnamed2</name>
</geneLocation>
<dbReference type="PANTHER" id="PTHR15600:SF42">
    <property type="entry name" value="SACSIN"/>
    <property type="match status" value="1"/>
</dbReference>
<keyword evidence="5" id="KW-1185">Reference proteome</keyword>
<evidence type="ECO:0000259" key="3">
    <source>
        <dbReference type="Pfam" id="PF25794"/>
    </source>
</evidence>
<evidence type="ECO:0000259" key="2">
    <source>
        <dbReference type="Pfam" id="PF13020"/>
    </source>
</evidence>
<feature type="region of interest" description="Disordered" evidence="1">
    <location>
        <begin position="1273"/>
        <end position="1410"/>
    </location>
</feature>
<proteinExistence type="predicted"/>